<reference evidence="7" key="3">
    <citation type="submission" date="2025-09" db="UniProtKB">
        <authorList>
            <consortium name="Ensembl"/>
        </authorList>
    </citation>
    <scope>IDENTIFICATION</scope>
</reference>
<dbReference type="InterPro" id="IPR013783">
    <property type="entry name" value="Ig-like_fold"/>
</dbReference>
<proteinExistence type="inferred from homology"/>
<dbReference type="GeneTree" id="ENSGT00940000155307"/>
<reference evidence="7" key="2">
    <citation type="submission" date="2025-08" db="UniProtKB">
        <authorList>
            <consortium name="Ensembl"/>
        </authorList>
    </citation>
    <scope>IDENTIFICATION</scope>
</reference>
<reference evidence="7" key="1">
    <citation type="submission" date="2020-07" db="EMBL/GenBank/DDBJ databases">
        <title>A long reads based de novo assembly of the rainbow trout Arlee double haploid line genome.</title>
        <authorList>
            <person name="Gao G."/>
            <person name="Palti Y."/>
        </authorList>
    </citation>
    <scope>NUCLEOTIDE SEQUENCE [LARGE SCALE GENOMIC DNA]</scope>
</reference>
<dbReference type="CDD" id="cd02859">
    <property type="entry name" value="E_set_AMPKbeta_like_N"/>
    <property type="match status" value="1"/>
</dbReference>
<dbReference type="PANTHER" id="PTHR10343">
    <property type="entry name" value="5'-AMP-ACTIVATED PROTEIN KINASE , BETA SUBUNIT"/>
    <property type="match status" value="1"/>
</dbReference>
<dbReference type="InterPro" id="IPR037256">
    <property type="entry name" value="ASC_dom_sf"/>
</dbReference>
<evidence type="ECO:0000256" key="1">
    <source>
        <dbReference type="ARBA" id="ARBA00010926"/>
    </source>
</evidence>
<dbReference type="Proteomes" id="UP000694395">
    <property type="component" value="Chromosome Y"/>
</dbReference>
<dbReference type="SUPFAM" id="SSF81296">
    <property type="entry name" value="E set domains"/>
    <property type="match status" value="1"/>
</dbReference>
<comment type="function">
    <text evidence="2">Non-catalytic subunit of AMP-activated protein kinase (AMPK), an energy sensor protein kinase that plays a key role in regulating cellular energy metabolism. In response to reduction of intracellular ATP levels, AMPK activates energy-producing pathways and inhibits energy-consuming processes: inhibits protein, carbohydrate and lipid biosynthesis, as well as cell growth and proliferation. AMPK acts via direct phosphorylation of metabolic enzymes, and by longer-term effects via phosphorylation of transcription regulators. Also acts as a regulator of cellular polarity by remodeling the actin cytoskeleton; probably by indirectly activating myosin. Beta non-catalytic subunit acts as a scaffold on which the AMPK complex assembles, via its C-terminus that bridges alpha (PRKAA1 or PRKAA2) and gamma subunits (PRKAG1, PRKAG2 or PRKAG3).</text>
</comment>
<dbReference type="InterPro" id="IPR006828">
    <property type="entry name" value="ASC_dom"/>
</dbReference>
<dbReference type="PANTHER" id="PTHR10343:SF84">
    <property type="entry name" value="5'-AMP-ACTIVATED PROTEIN KINASE SUBUNIT BETA-1"/>
    <property type="match status" value="1"/>
</dbReference>
<dbReference type="GO" id="GO:0031588">
    <property type="term" value="C:nucleotide-activated protein kinase complex"/>
    <property type="evidence" value="ECO:0007669"/>
    <property type="project" value="TreeGrafter"/>
</dbReference>
<dbReference type="GO" id="GO:0007399">
    <property type="term" value="P:nervous system development"/>
    <property type="evidence" value="ECO:0007669"/>
    <property type="project" value="UniProtKB-ARBA"/>
</dbReference>
<dbReference type="SMART" id="SM01010">
    <property type="entry name" value="AMPKBI"/>
    <property type="match status" value="1"/>
</dbReference>
<feature type="compositionally biased region" description="Polar residues" evidence="5">
    <location>
        <begin position="10"/>
        <end position="20"/>
    </location>
</feature>
<protein>
    <recommendedName>
        <fullName evidence="4">5'-AMP-activated protein kinase subunit beta-1</fullName>
    </recommendedName>
</protein>
<evidence type="ECO:0000256" key="5">
    <source>
        <dbReference type="SAM" id="MobiDB-lite"/>
    </source>
</evidence>
<dbReference type="Ensembl" id="ENSOMYT00000106421.2">
    <property type="protein sequence ID" value="ENSOMYP00000098001.2"/>
    <property type="gene ID" value="ENSOMYG00000044509.2"/>
</dbReference>
<dbReference type="InterPro" id="IPR014756">
    <property type="entry name" value="Ig_E-set"/>
</dbReference>
<dbReference type="GO" id="GO:0005634">
    <property type="term" value="C:nucleus"/>
    <property type="evidence" value="ECO:0007669"/>
    <property type="project" value="TreeGrafter"/>
</dbReference>
<feature type="region of interest" description="Disordered" evidence="5">
    <location>
        <begin position="1"/>
        <end position="39"/>
    </location>
</feature>
<evidence type="ECO:0000256" key="2">
    <source>
        <dbReference type="ARBA" id="ARBA00025180"/>
    </source>
</evidence>
<dbReference type="Gene3D" id="2.60.40.10">
    <property type="entry name" value="Immunoglobulins"/>
    <property type="match status" value="1"/>
</dbReference>
<dbReference type="Pfam" id="PF16561">
    <property type="entry name" value="AMPK1_CBM"/>
    <property type="match status" value="1"/>
</dbReference>
<comment type="subunit">
    <text evidence="3">AMPK is a heterotrimer of an alpha catalytic subunit (PRKAA1 or PRKAA2), a beta (PRKAB1 or PRKAB2) and a gamma non-catalytic subunits (PRKAG1, PRKAG2 or PRKAG3). Interacts with FNIP1 and FNIP2.</text>
</comment>
<comment type="similarity">
    <text evidence="1">Belongs to the 5'-AMP-activated protein kinase beta subunit family.</text>
</comment>
<dbReference type="InterPro" id="IPR032640">
    <property type="entry name" value="AMPK1_CBM"/>
</dbReference>
<evidence type="ECO:0000256" key="3">
    <source>
        <dbReference type="ARBA" id="ARBA00025878"/>
    </source>
</evidence>
<evidence type="ECO:0000256" key="4">
    <source>
        <dbReference type="ARBA" id="ARBA00040010"/>
    </source>
</evidence>
<evidence type="ECO:0000313" key="7">
    <source>
        <dbReference type="Ensembl" id="ENSOMYP00000098001.2"/>
    </source>
</evidence>
<dbReference type="GO" id="GO:0019901">
    <property type="term" value="F:protein kinase binding"/>
    <property type="evidence" value="ECO:0007669"/>
    <property type="project" value="TreeGrafter"/>
</dbReference>
<evidence type="ECO:0000313" key="8">
    <source>
        <dbReference type="Proteomes" id="UP000694395"/>
    </source>
</evidence>
<accession>A0A8C7UKG4</accession>
<dbReference type="SUPFAM" id="SSF160219">
    <property type="entry name" value="AMPKBI-like"/>
    <property type="match status" value="1"/>
</dbReference>
<name>A0A8C7UKG4_ONCMY</name>
<feature type="domain" description="Association with the SNF1 complex (ASC)" evidence="6">
    <location>
        <begin position="121"/>
        <end position="218"/>
    </location>
</feature>
<dbReference type="GO" id="GO:0007165">
    <property type="term" value="P:signal transduction"/>
    <property type="evidence" value="ECO:0007669"/>
    <property type="project" value="TreeGrafter"/>
</dbReference>
<dbReference type="AlphaFoldDB" id="A0A8C7UKG4"/>
<keyword evidence="8" id="KW-1185">Reference proteome</keyword>
<sequence length="223" mass="24897">SPASSRDRMQQPTHAASGSTGVPVGGDVGPRSPLMELGVPSQLAPLEKEEYLAWRQNLEDDKGHTLDRPTVFRWTGPGKEPWEGHHTHNIIVDLPMIEHTDSKNKFYVDGTWTHDPAEPVVTNQLGTVNNVIQVKKTDFEVFDAVMMDSQNPTPCRTFDLSSSPPGPCLPILPPHLLQVILNNKLFAFPHQCDPALLPEPNHVMLNHLYSLSIKVRPERDQKD</sequence>
<dbReference type="Gene3D" id="6.20.250.60">
    <property type="match status" value="1"/>
</dbReference>
<dbReference type="Pfam" id="PF04739">
    <property type="entry name" value="AMPKBI"/>
    <property type="match status" value="1"/>
</dbReference>
<dbReference type="GO" id="GO:0005737">
    <property type="term" value="C:cytoplasm"/>
    <property type="evidence" value="ECO:0007669"/>
    <property type="project" value="TreeGrafter"/>
</dbReference>
<evidence type="ECO:0000259" key="6">
    <source>
        <dbReference type="SMART" id="SM01010"/>
    </source>
</evidence>
<dbReference type="InterPro" id="IPR050827">
    <property type="entry name" value="CRP1_MDG1_kinase"/>
</dbReference>
<organism evidence="7 8">
    <name type="scientific">Oncorhynchus mykiss</name>
    <name type="common">Rainbow trout</name>
    <name type="synonym">Salmo gairdneri</name>
    <dbReference type="NCBI Taxonomy" id="8022"/>
    <lineage>
        <taxon>Eukaryota</taxon>
        <taxon>Metazoa</taxon>
        <taxon>Chordata</taxon>
        <taxon>Craniata</taxon>
        <taxon>Vertebrata</taxon>
        <taxon>Euteleostomi</taxon>
        <taxon>Actinopterygii</taxon>
        <taxon>Neopterygii</taxon>
        <taxon>Teleostei</taxon>
        <taxon>Protacanthopterygii</taxon>
        <taxon>Salmoniformes</taxon>
        <taxon>Salmonidae</taxon>
        <taxon>Salmoninae</taxon>
        <taxon>Oncorhynchus</taxon>
    </lineage>
</organism>